<feature type="coiled-coil region" evidence="1">
    <location>
        <begin position="28"/>
        <end position="55"/>
    </location>
</feature>
<evidence type="ECO:0000256" key="2">
    <source>
        <dbReference type="SAM" id="SignalP"/>
    </source>
</evidence>
<gene>
    <name evidence="3" type="ORF">SAMN05421881_101623</name>
</gene>
<evidence type="ECO:0000256" key="1">
    <source>
        <dbReference type="SAM" id="Coils"/>
    </source>
</evidence>
<dbReference type="NCBIfam" id="NF040598">
    <property type="entry name" value="Ala_zip_lipo"/>
    <property type="match status" value="1"/>
</dbReference>
<dbReference type="Proteomes" id="UP000198640">
    <property type="component" value="Unassembled WGS sequence"/>
</dbReference>
<accession>A0A1H3GRX6</accession>
<keyword evidence="4" id="KW-1185">Reference proteome</keyword>
<dbReference type="EMBL" id="FNOY01000016">
    <property type="protein sequence ID" value="SDY05224.1"/>
    <property type="molecule type" value="Genomic_DNA"/>
</dbReference>
<keyword evidence="3" id="KW-0449">Lipoprotein</keyword>
<reference evidence="3 4" key="1">
    <citation type="submission" date="2016-10" db="EMBL/GenBank/DDBJ databases">
        <authorList>
            <person name="de Groot N.N."/>
        </authorList>
    </citation>
    <scope>NUCLEOTIDE SEQUENCE [LARGE SCALE GENOMIC DNA]</scope>
    <source>
        <strain evidence="3 4">Nm1</strain>
    </source>
</reference>
<keyword evidence="2" id="KW-0732">Signal</keyword>
<dbReference type="Pfam" id="PF11839">
    <property type="entry name" value="Alanine_zipper"/>
    <property type="match status" value="1"/>
</dbReference>
<evidence type="ECO:0000313" key="4">
    <source>
        <dbReference type="Proteomes" id="UP000198640"/>
    </source>
</evidence>
<name>A0A1H3GRX6_9PROT</name>
<dbReference type="PROSITE" id="PS51257">
    <property type="entry name" value="PROKAR_LIPOPROTEIN"/>
    <property type="match status" value="1"/>
</dbReference>
<dbReference type="OrthoDB" id="8549366at2"/>
<organism evidence="3 4">
    <name type="scientific">Nitrosomonas halophila</name>
    <dbReference type="NCBI Taxonomy" id="44576"/>
    <lineage>
        <taxon>Bacteria</taxon>
        <taxon>Pseudomonadati</taxon>
        <taxon>Pseudomonadota</taxon>
        <taxon>Betaproteobacteria</taxon>
        <taxon>Nitrosomonadales</taxon>
        <taxon>Nitrosomonadaceae</taxon>
        <taxon>Nitrosomonas</taxon>
    </lineage>
</organism>
<keyword evidence="1" id="KW-0175">Coiled coil</keyword>
<feature type="signal peptide" evidence="2">
    <location>
        <begin position="1"/>
        <end position="25"/>
    </location>
</feature>
<dbReference type="RefSeq" id="WP_090413173.1">
    <property type="nucleotide sequence ID" value="NZ_FNOY01000016.1"/>
</dbReference>
<dbReference type="AlphaFoldDB" id="A0A1H3GRX6"/>
<feature type="chain" id="PRO_5011569929" evidence="2">
    <location>
        <begin position="26"/>
        <end position="94"/>
    </location>
</feature>
<protein>
    <submittedName>
        <fullName evidence="3">Murein lipoprotein</fullName>
    </submittedName>
</protein>
<evidence type="ECO:0000313" key="3">
    <source>
        <dbReference type="EMBL" id="SDY05224.1"/>
    </source>
</evidence>
<dbReference type="InterPro" id="IPR021793">
    <property type="entry name" value="Oprl"/>
</dbReference>
<proteinExistence type="predicted"/>
<sequence>MNKQNTLTVSALLGVCVILSGCATTGDFNALKARVDALEANVSAAQSDAAAARAAANDAVNIANQAMDKAAEANARSLDTETKIDRMFKRAMHK</sequence>